<accession>A0A6S6T9P4</accession>
<evidence type="ECO:0000313" key="4">
    <source>
        <dbReference type="EMBL" id="CAA6816023.1"/>
    </source>
</evidence>
<evidence type="ECO:0000256" key="3">
    <source>
        <dbReference type="ARBA" id="ARBA00022837"/>
    </source>
</evidence>
<dbReference type="GO" id="GO:0033499">
    <property type="term" value="P:galactose catabolic process via UDP-galactose, Leloir pathway"/>
    <property type="evidence" value="ECO:0007669"/>
    <property type="project" value="TreeGrafter"/>
</dbReference>
<proteinExistence type="predicted"/>
<dbReference type="PANTHER" id="PTHR10091:SF0">
    <property type="entry name" value="GALACTOSE MUTAROTASE"/>
    <property type="match status" value="1"/>
</dbReference>
<gene>
    <name evidence="4" type="ORF">HELGO_WM16877</name>
</gene>
<sequence>MFKISFVEQVDASFNHYIVSNNKGTKAVIYPVLGASLQQFYVNETPIINNIIETGAAPKLLNSSCSAVLFPFANRINKGQYHYEGTAYQLACNETSRGHAMHGLVYRQAFDLLDSTVKEDAATIRFVYEQDDQAAGFPFPFKTILTYTLRNEGLSLEVAVENIGTKRFPFSLGWHPYFYSENLEKSVLLMNSQEQIQTDERMIPTEIQANNFPKPLPLDQQQFDTGFILETPEIQYKTPDYDLKMTIDQEMDQPYVQLYIPNHRQSIAIEPMTAATDCYNNGWGTRELLPQKKYAASWSVEVRTRRE</sequence>
<keyword evidence="3" id="KW-0106">Calcium</keyword>
<dbReference type="AlphaFoldDB" id="A0A6S6T9P4"/>
<name>A0A6S6T9P4_9BACT</name>
<dbReference type="InterPro" id="IPR011013">
    <property type="entry name" value="Gal_mutarotase_sf_dom"/>
</dbReference>
<dbReference type="EMBL" id="CACVAQ010000232">
    <property type="protein sequence ID" value="CAA6816023.1"/>
    <property type="molecule type" value="Genomic_DNA"/>
</dbReference>
<dbReference type="PANTHER" id="PTHR10091">
    <property type="entry name" value="ALDOSE-1-EPIMERASE"/>
    <property type="match status" value="1"/>
</dbReference>
<dbReference type="InterPro" id="IPR008183">
    <property type="entry name" value="Aldose_1/G6P_1-epimerase"/>
</dbReference>
<dbReference type="SUPFAM" id="SSF74650">
    <property type="entry name" value="Galactose mutarotase-like"/>
    <property type="match status" value="1"/>
</dbReference>
<dbReference type="GO" id="GO:0030246">
    <property type="term" value="F:carbohydrate binding"/>
    <property type="evidence" value="ECO:0007669"/>
    <property type="project" value="InterPro"/>
</dbReference>
<comment type="cofactor">
    <cofactor evidence="1">
        <name>Ca(2+)</name>
        <dbReference type="ChEBI" id="CHEBI:29108"/>
    </cofactor>
</comment>
<dbReference type="Pfam" id="PF01263">
    <property type="entry name" value="Aldose_epim"/>
    <property type="match status" value="1"/>
</dbReference>
<dbReference type="CDD" id="cd01081">
    <property type="entry name" value="Aldose_epim"/>
    <property type="match status" value="1"/>
</dbReference>
<organism evidence="4">
    <name type="scientific">uncultured Aureispira sp</name>
    <dbReference type="NCBI Taxonomy" id="1331704"/>
    <lineage>
        <taxon>Bacteria</taxon>
        <taxon>Pseudomonadati</taxon>
        <taxon>Bacteroidota</taxon>
        <taxon>Saprospiria</taxon>
        <taxon>Saprospirales</taxon>
        <taxon>Saprospiraceae</taxon>
        <taxon>Aureispira</taxon>
        <taxon>environmental samples</taxon>
    </lineage>
</organism>
<dbReference type="Gene3D" id="2.70.98.10">
    <property type="match status" value="1"/>
</dbReference>
<evidence type="ECO:0000256" key="1">
    <source>
        <dbReference type="ARBA" id="ARBA00001913"/>
    </source>
</evidence>
<reference evidence="4" key="1">
    <citation type="submission" date="2020-01" db="EMBL/GenBank/DDBJ databases">
        <authorList>
            <person name="Meier V. D."/>
            <person name="Meier V D."/>
        </authorList>
    </citation>
    <scope>NUCLEOTIDE SEQUENCE</scope>
    <source>
        <strain evidence="4">HLG_WM_MAG_10</strain>
    </source>
</reference>
<protein>
    <recommendedName>
        <fullName evidence="5">Aldose 1-epimerase</fullName>
    </recommendedName>
</protein>
<dbReference type="GO" id="GO:0004034">
    <property type="term" value="F:aldose 1-epimerase activity"/>
    <property type="evidence" value="ECO:0007669"/>
    <property type="project" value="TreeGrafter"/>
</dbReference>
<evidence type="ECO:0000256" key="2">
    <source>
        <dbReference type="ARBA" id="ARBA00011245"/>
    </source>
</evidence>
<dbReference type="GO" id="GO:0006006">
    <property type="term" value="P:glucose metabolic process"/>
    <property type="evidence" value="ECO:0007669"/>
    <property type="project" value="TreeGrafter"/>
</dbReference>
<evidence type="ECO:0008006" key="5">
    <source>
        <dbReference type="Google" id="ProtNLM"/>
    </source>
</evidence>
<dbReference type="InterPro" id="IPR014718">
    <property type="entry name" value="GH-type_carb-bd"/>
</dbReference>
<comment type="subunit">
    <text evidence="2">Monomer.</text>
</comment>